<reference evidence="1" key="1">
    <citation type="submission" date="2023-04" db="EMBL/GenBank/DDBJ databases">
        <title>Black Yeasts Isolated from many extreme environments.</title>
        <authorList>
            <person name="Coleine C."/>
            <person name="Stajich J.E."/>
            <person name="Selbmann L."/>
        </authorList>
    </citation>
    <scope>NUCLEOTIDE SEQUENCE</scope>
    <source>
        <strain evidence="1">CCFEE 5312</strain>
    </source>
</reference>
<protein>
    <submittedName>
        <fullName evidence="1">Uncharacterized protein</fullName>
    </submittedName>
</protein>
<keyword evidence="2" id="KW-1185">Reference proteome</keyword>
<organism evidence="1 2">
    <name type="scientific">Extremus antarcticus</name>
    <dbReference type="NCBI Taxonomy" id="702011"/>
    <lineage>
        <taxon>Eukaryota</taxon>
        <taxon>Fungi</taxon>
        <taxon>Dikarya</taxon>
        <taxon>Ascomycota</taxon>
        <taxon>Pezizomycotina</taxon>
        <taxon>Dothideomycetes</taxon>
        <taxon>Dothideomycetidae</taxon>
        <taxon>Mycosphaerellales</taxon>
        <taxon>Extremaceae</taxon>
        <taxon>Extremus</taxon>
    </lineage>
</organism>
<evidence type="ECO:0000313" key="2">
    <source>
        <dbReference type="Proteomes" id="UP001271007"/>
    </source>
</evidence>
<comment type="caution">
    <text evidence="1">The sequence shown here is derived from an EMBL/GenBank/DDBJ whole genome shotgun (WGS) entry which is preliminary data.</text>
</comment>
<dbReference type="Proteomes" id="UP001271007">
    <property type="component" value="Unassembled WGS sequence"/>
</dbReference>
<accession>A0AAJ0DEZ9</accession>
<dbReference type="EMBL" id="JAWDJX010000043">
    <property type="protein sequence ID" value="KAK3049000.1"/>
    <property type="molecule type" value="Genomic_DNA"/>
</dbReference>
<sequence>MSPRSIYCELDSEDKLNEMYEKMEDPETKAKEFFSKYGEGFEVNTLRAHQRPTNIEIMFIDVDTAQKAWKEIDSDFRDETLATFYEDFGVIDITPSEP</sequence>
<dbReference type="AlphaFoldDB" id="A0AAJ0DEZ9"/>
<name>A0AAJ0DEZ9_9PEZI</name>
<proteinExistence type="predicted"/>
<evidence type="ECO:0000313" key="1">
    <source>
        <dbReference type="EMBL" id="KAK3049000.1"/>
    </source>
</evidence>
<gene>
    <name evidence="1" type="ORF">LTR09_009654</name>
</gene>